<dbReference type="GO" id="GO:0003723">
    <property type="term" value="F:RNA binding"/>
    <property type="evidence" value="ECO:0007669"/>
    <property type="project" value="UniProtKB-KW"/>
</dbReference>
<dbReference type="EMBL" id="DS989733">
    <property type="protein sequence ID" value="EEA07522.1"/>
    <property type="molecule type" value="Genomic_DNA"/>
</dbReference>
<dbReference type="InterPro" id="IPR001900">
    <property type="entry name" value="RNase_II/R"/>
</dbReference>
<dbReference type="RefSeq" id="XP_002141871.1">
    <property type="nucleotide sequence ID" value="XM_002141835.1"/>
</dbReference>
<accession>B6AH31</accession>
<dbReference type="GeneID" id="6996933"/>
<evidence type="ECO:0000256" key="5">
    <source>
        <dbReference type="ARBA" id="ARBA00022801"/>
    </source>
</evidence>
<dbReference type="STRING" id="441375.B6AH31"/>
<dbReference type="InterPro" id="IPR033770">
    <property type="entry name" value="RRP44_S1"/>
</dbReference>
<dbReference type="Pfam" id="PF00773">
    <property type="entry name" value="RNB"/>
    <property type="match status" value="1"/>
</dbReference>
<keyword evidence="4" id="KW-0540">Nuclease</keyword>
<dbReference type="AlphaFoldDB" id="B6AH31"/>
<dbReference type="OrthoDB" id="372421at2759"/>
<comment type="similarity">
    <text evidence="2 11">Belongs to the RNR ribonuclease family.</text>
</comment>
<dbReference type="Pfam" id="PF17215">
    <property type="entry name" value="Rrp44_S1"/>
    <property type="match status" value="1"/>
</dbReference>
<dbReference type="FunFam" id="2.40.50.700:FF:000001">
    <property type="entry name" value="Exosome complex exonuclease exoribonuclease (Rrp44)"/>
    <property type="match status" value="1"/>
</dbReference>
<evidence type="ECO:0000256" key="4">
    <source>
        <dbReference type="ARBA" id="ARBA00022722"/>
    </source>
</evidence>
<evidence type="ECO:0000256" key="3">
    <source>
        <dbReference type="ARBA" id="ARBA00022552"/>
    </source>
</evidence>
<feature type="domain" description="RNB" evidence="12">
    <location>
        <begin position="590"/>
        <end position="966"/>
    </location>
</feature>
<dbReference type="GO" id="GO:0006364">
    <property type="term" value="P:rRNA processing"/>
    <property type="evidence" value="ECO:0007669"/>
    <property type="project" value="UniProtKB-KW"/>
</dbReference>
<dbReference type="VEuPathDB" id="CryptoDB:CMU_036960"/>
<dbReference type="Gene3D" id="2.40.50.140">
    <property type="entry name" value="Nucleic acid-binding proteins"/>
    <property type="match status" value="1"/>
</dbReference>
<dbReference type="Proteomes" id="UP000001460">
    <property type="component" value="Unassembled WGS sequence"/>
</dbReference>
<evidence type="ECO:0000256" key="7">
    <source>
        <dbReference type="ARBA" id="ARBA00022839"/>
    </source>
</evidence>
<dbReference type="Pfam" id="PF17849">
    <property type="entry name" value="OB_Dis3"/>
    <property type="match status" value="1"/>
</dbReference>
<dbReference type="GO" id="GO:0016075">
    <property type="term" value="P:rRNA catabolic process"/>
    <property type="evidence" value="ECO:0007669"/>
    <property type="project" value="TreeGrafter"/>
</dbReference>
<dbReference type="GO" id="GO:0000177">
    <property type="term" value="C:cytoplasmic exosome (RNase complex)"/>
    <property type="evidence" value="ECO:0007669"/>
    <property type="project" value="TreeGrafter"/>
</dbReference>
<comment type="subcellular location">
    <subcellularLocation>
        <location evidence="1">Nucleus</location>
    </subcellularLocation>
</comment>
<proteinExistence type="inferred from homology"/>
<keyword evidence="14" id="KW-1185">Reference proteome</keyword>
<dbReference type="InterPro" id="IPR050180">
    <property type="entry name" value="RNR_Ribonuclease"/>
</dbReference>
<keyword evidence="9" id="KW-0539">Nucleus</keyword>
<dbReference type="InterPro" id="IPR041505">
    <property type="entry name" value="Dis3_CSD2"/>
</dbReference>
<dbReference type="SUPFAM" id="SSF50249">
    <property type="entry name" value="Nucleic acid-binding proteins"/>
    <property type="match status" value="3"/>
</dbReference>
<dbReference type="Gene3D" id="3.40.50.1010">
    <property type="entry name" value="5'-nuclease"/>
    <property type="match status" value="1"/>
</dbReference>
<dbReference type="OMA" id="GQVMRNN"/>
<evidence type="ECO:0000256" key="6">
    <source>
        <dbReference type="ARBA" id="ARBA00022835"/>
    </source>
</evidence>
<dbReference type="SMART" id="SM00955">
    <property type="entry name" value="RNB"/>
    <property type="match status" value="1"/>
</dbReference>
<gene>
    <name evidence="13" type="ORF">CMU_036960</name>
</gene>
<reference evidence="13" key="1">
    <citation type="submission" date="2008-06" db="EMBL/GenBank/DDBJ databases">
        <authorList>
            <person name="Lorenzi H."/>
            <person name="Inman J."/>
            <person name="Miller J."/>
            <person name="Schobel S."/>
            <person name="Amedeo P."/>
            <person name="Caler E.V."/>
            <person name="da Silva J."/>
        </authorList>
    </citation>
    <scope>NUCLEOTIDE SEQUENCE [LARGE SCALE GENOMIC DNA]</scope>
    <source>
        <strain evidence="13">RN66</strain>
    </source>
</reference>
<dbReference type="eggNOG" id="KOG2102">
    <property type="taxonomic scope" value="Eukaryota"/>
</dbReference>
<dbReference type="PANTHER" id="PTHR23355">
    <property type="entry name" value="RIBONUCLEASE"/>
    <property type="match status" value="1"/>
</dbReference>
<dbReference type="GO" id="GO:0004519">
    <property type="term" value="F:endonuclease activity"/>
    <property type="evidence" value="ECO:0007669"/>
    <property type="project" value="TreeGrafter"/>
</dbReference>
<evidence type="ECO:0000259" key="12">
    <source>
        <dbReference type="SMART" id="SM00955"/>
    </source>
</evidence>
<dbReference type="GO" id="GO:0071031">
    <property type="term" value="P:nuclear mRNA surveillance of mRNA 3'-end processing"/>
    <property type="evidence" value="ECO:0007669"/>
    <property type="project" value="TreeGrafter"/>
</dbReference>
<dbReference type="GO" id="GO:0000175">
    <property type="term" value="F:3'-5'-RNA exonuclease activity"/>
    <property type="evidence" value="ECO:0007669"/>
    <property type="project" value="TreeGrafter"/>
</dbReference>
<evidence type="ECO:0000256" key="10">
    <source>
        <dbReference type="ARBA" id="ARBA00077930"/>
    </source>
</evidence>
<dbReference type="PANTHER" id="PTHR23355:SF35">
    <property type="entry name" value="EXOSOME COMPLEX EXONUCLEASE RRP44"/>
    <property type="match status" value="1"/>
</dbReference>
<keyword evidence="7 13" id="KW-0269">Exonuclease</keyword>
<evidence type="ECO:0000256" key="2">
    <source>
        <dbReference type="ARBA" id="ARBA00005785"/>
    </source>
</evidence>
<dbReference type="InterPro" id="IPR012340">
    <property type="entry name" value="NA-bd_OB-fold"/>
</dbReference>
<organism evidence="13 14">
    <name type="scientific">Cryptosporidium muris (strain RN66)</name>
    <dbReference type="NCBI Taxonomy" id="441375"/>
    <lineage>
        <taxon>Eukaryota</taxon>
        <taxon>Sar</taxon>
        <taxon>Alveolata</taxon>
        <taxon>Apicomplexa</taxon>
        <taxon>Conoidasida</taxon>
        <taxon>Coccidia</taxon>
        <taxon>Eucoccidiorida</taxon>
        <taxon>Eimeriorina</taxon>
        <taxon>Cryptosporidiidae</taxon>
        <taxon>Cryptosporidium</taxon>
    </lineage>
</organism>
<dbReference type="InterPro" id="IPR022966">
    <property type="entry name" value="RNase_II/R_CS"/>
</dbReference>
<evidence type="ECO:0000313" key="13">
    <source>
        <dbReference type="EMBL" id="EEA07522.1"/>
    </source>
</evidence>
<name>B6AH31_CRYMR</name>
<keyword evidence="8" id="KW-0694">RNA-binding</keyword>
<dbReference type="Gene3D" id="2.40.50.700">
    <property type="match status" value="1"/>
</dbReference>
<keyword evidence="3" id="KW-0698">rRNA processing</keyword>
<evidence type="ECO:0000256" key="11">
    <source>
        <dbReference type="RuleBase" id="RU003901"/>
    </source>
</evidence>
<keyword evidence="5 13" id="KW-0378">Hydrolase</keyword>
<evidence type="ECO:0000256" key="9">
    <source>
        <dbReference type="ARBA" id="ARBA00023242"/>
    </source>
</evidence>
<evidence type="ECO:0000256" key="1">
    <source>
        <dbReference type="ARBA" id="ARBA00004123"/>
    </source>
</evidence>
<dbReference type="PROSITE" id="PS01175">
    <property type="entry name" value="RIBONUCLEASE_II"/>
    <property type="match status" value="1"/>
</dbReference>
<dbReference type="GO" id="GO:0000176">
    <property type="term" value="C:nuclear exosome (RNase complex)"/>
    <property type="evidence" value="ECO:0007669"/>
    <property type="project" value="UniProtKB-ARBA"/>
</dbReference>
<evidence type="ECO:0000256" key="8">
    <source>
        <dbReference type="ARBA" id="ARBA00022884"/>
    </source>
</evidence>
<dbReference type="Gene3D" id="2.40.50.690">
    <property type="match status" value="1"/>
</dbReference>
<sequence length="1097" mass="125402">MSANLSLYSIEDGVENTYISSFIKKTRRGKVRKIVRELYYRYQMNCGLFGCKLCYLNLDKGDICGPSYVVFPFSDVLLKHPDFFLQDESLTSVVLTYSVLENVGVVNRPLLNTLKNLVRSTNTGLNCVVFKDESEKVMEGMEINIGNIDVTNSLNNEEYLKNPVNTSEKHERQYIAFPDSLFVETLSTEYSGIEKTARSLIKTIEWYIKHFKEASAQDTKLYLLCEDEKWFELFLDHFGNVDTCKVLSPYSFSELVSSKFPSAGEKLSIPNFQEVDGVIKSNLELSEYIYPSHLSEEEIIEGINKGEYFKGIIRFVSRSKGYVEVEVPSTQSESSLTNSTRLEFNYRTISIEIAGYINLNRCIDGDYVVVKIEENDSVENRSMNLFLIKSQDTLECESESKTEIPVTGGILLAEEDCIGDTELDIELDSLHLGSLPDSKKSSSIARDHYNGKVVGILKRNWKEYCGTLLPLNTDDNRYSICYNSSARQHRIFIPIDPKIPRIRIHTRMSSLLDYQRLVVVIDEWDRSSFYPSGHWVSTLGRAGDLEAETSVILHCRNIPSAEFPNKVLRCLPNYGTNKEWEPRESDFSGRSDWRNKLVFSVDPPGCKDIDDALSIELIEGDDANGKLAPNDDVWYRVAVHIADVTHFVKPNTTIDEEASRRCTTCYLVNRRIDMLPGELTTDICSLVSHKDRLAFTCIWEINGLCKIRRSNFEKTIINSKHSYTYGEAQSIIDNLSNNSNEAVALRRLLNLSKILRKRRIDRGALELASSEVKIDLEEARTVKQSDIIDTSTEIDNTSARNCNETSKIPNIKSVNMYQYLDTNSMVEEFMLLANITVAEFTLKHFPSCALLRKHPEPKYDQLDKLAQVIAKAGIHNFKYKTSAELAKSLNNIKDDPNFQKDPIVNKLIRILTTRTMNQAVYFTTCKSSEGTYHYGLAENIYTHFTSPIRRYADIIVHRLLEASLGFSKLNEDISNKDKMLKLTQRLNKSMRNAQLAGRDSSKLFIYLYCKQHGKQIVEAMIMQVRNNFILVFVPDFGFEGSVNLDTDKFKYDFSVPQLVNNEDPTETLKLFDRVIVTVYISDEYFQNKVILDLVSKK</sequence>
<keyword evidence="6" id="KW-0271">Exosome</keyword>
<evidence type="ECO:0000313" key="14">
    <source>
        <dbReference type="Proteomes" id="UP000001460"/>
    </source>
</evidence>
<protein>
    <recommendedName>
        <fullName evidence="10">Ribosomal RNA-processing protein 44</fullName>
    </recommendedName>
</protein>